<name>A0A9D4IZ78_DREPO</name>
<evidence type="ECO:0000313" key="1">
    <source>
        <dbReference type="EMBL" id="KAH3793776.1"/>
    </source>
</evidence>
<protein>
    <submittedName>
        <fullName evidence="1">Uncharacterized protein</fullName>
    </submittedName>
</protein>
<dbReference type="EMBL" id="JAIWYP010000007">
    <property type="protein sequence ID" value="KAH3793776.1"/>
    <property type="molecule type" value="Genomic_DNA"/>
</dbReference>
<dbReference type="Proteomes" id="UP000828390">
    <property type="component" value="Unassembled WGS sequence"/>
</dbReference>
<gene>
    <name evidence="1" type="ORF">DPMN_147297</name>
</gene>
<sequence length="67" mass="7677">MACFNACGYYVPPLIFYPGQRYRDTGIGEFPDAIYGMSVNGWLDSQLLLSFLQHLDDFIGQKQIQRP</sequence>
<organism evidence="1 2">
    <name type="scientific">Dreissena polymorpha</name>
    <name type="common">Zebra mussel</name>
    <name type="synonym">Mytilus polymorpha</name>
    <dbReference type="NCBI Taxonomy" id="45954"/>
    <lineage>
        <taxon>Eukaryota</taxon>
        <taxon>Metazoa</taxon>
        <taxon>Spiralia</taxon>
        <taxon>Lophotrochozoa</taxon>
        <taxon>Mollusca</taxon>
        <taxon>Bivalvia</taxon>
        <taxon>Autobranchia</taxon>
        <taxon>Heteroconchia</taxon>
        <taxon>Euheterodonta</taxon>
        <taxon>Imparidentia</taxon>
        <taxon>Neoheterodontei</taxon>
        <taxon>Myida</taxon>
        <taxon>Dreissenoidea</taxon>
        <taxon>Dreissenidae</taxon>
        <taxon>Dreissena</taxon>
    </lineage>
</organism>
<proteinExistence type="predicted"/>
<dbReference type="AlphaFoldDB" id="A0A9D4IZ78"/>
<reference evidence="1" key="1">
    <citation type="journal article" date="2019" name="bioRxiv">
        <title>The Genome of the Zebra Mussel, Dreissena polymorpha: A Resource for Invasive Species Research.</title>
        <authorList>
            <person name="McCartney M.A."/>
            <person name="Auch B."/>
            <person name="Kono T."/>
            <person name="Mallez S."/>
            <person name="Zhang Y."/>
            <person name="Obille A."/>
            <person name="Becker A."/>
            <person name="Abrahante J.E."/>
            <person name="Garbe J."/>
            <person name="Badalamenti J.P."/>
            <person name="Herman A."/>
            <person name="Mangelson H."/>
            <person name="Liachko I."/>
            <person name="Sullivan S."/>
            <person name="Sone E.D."/>
            <person name="Koren S."/>
            <person name="Silverstein K.A.T."/>
            <person name="Beckman K.B."/>
            <person name="Gohl D.M."/>
        </authorList>
    </citation>
    <scope>NUCLEOTIDE SEQUENCE</scope>
    <source>
        <strain evidence="1">Duluth1</strain>
        <tissue evidence="1">Whole animal</tissue>
    </source>
</reference>
<accession>A0A9D4IZ78</accession>
<comment type="caution">
    <text evidence="1">The sequence shown here is derived from an EMBL/GenBank/DDBJ whole genome shotgun (WGS) entry which is preliminary data.</text>
</comment>
<reference evidence="1" key="2">
    <citation type="submission" date="2020-11" db="EMBL/GenBank/DDBJ databases">
        <authorList>
            <person name="McCartney M.A."/>
            <person name="Auch B."/>
            <person name="Kono T."/>
            <person name="Mallez S."/>
            <person name="Becker A."/>
            <person name="Gohl D.M."/>
            <person name="Silverstein K.A.T."/>
            <person name="Koren S."/>
            <person name="Bechman K.B."/>
            <person name="Herman A."/>
            <person name="Abrahante J.E."/>
            <person name="Garbe J."/>
        </authorList>
    </citation>
    <scope>NUCLEOTIDE SEQUENCE</scope>
    <source>
        <strain evidence="1">Duluth1</strain>
        <tissue evidence="1">Whole animal</tissue>
    </source>
</reference>
<evidence type="ECO:0000313" key="2">
    <source>
        <dbReference type="Proteomes" id="UP000828390"/>
    </source>
</evidence>
<keyword evidence="2" id="KW-1185">Reference proteome</keyword>